<proteinExistence type="predicted"/>
<dbReference type="EMBL" id="LR796476">
    <property type="protein sequence ID" value="CAB4147038.1"/>
    <property type="molecule type" value="Genomic_DNA"/>
</dbReference>
<accession>A0A6J5MKH2</accession>
<organism evidence="1">
    <name type="scientific">uncultured Caudovirales phage</name>
    <dbReference type="NCBI Taxonomy" id="2100421"/>
    <lineage>
        <taxon>Viruses</taxon>
        <taxon>Duplodnaviria</taxon>
        <taxon>Heunggongvirae</taxon>
        <taxon>Uroviricota</taxon>
        <taxon>Caudoviricetes</taxon>
        <taxon>Peduoviridae</taxon>
        <taxon>Maltschvirus</taxon>
        <taxon>Maltschvirus maltsch</taxon>
    </lineage>
</organism>
<protein>
    <submittedName>
        <fullName evidence="1">Uncharacterized protein</fullName>
    </submittedName>
</protein>
<reference evidence="1" key="1">
    <citation type="submission" date="2020-04" db="EMBL/GenBank/DDBJ databases">
        <authorList>
            <person name="Chiriac C."/>
            <person name="Salcher M."/>
            <person name="Ghai R."/>
            <person name="Kavagutti S V."/>
        </authorList>
    </citation>
    <scope>NUCLEOTIDE SEQUENCE</scope>
</reference>
<sequence>MSLEDLSLEARDELALLARQLSENPATRKQFLKLTKQARPDMPIPELEIEEYTRAAVDRSEDRVSQLESQLRERDAISELGKRRDKLMKKGLIDREEDVEEVEKVMLEKGITNHESAAEYWRWMKESAAPTPSGYNPNVISKFDLSKYWKNPVMGARDEAAKALNELRKNPRPIGL</sequence>
<gene>
    <name evidence="1" type="ORF">UFOVP513_9</name>
</gene>
<name>A0A6J5MKH2_9CAUD</name>
<evidence type="ECO:0000313" key="1">
    <source>
        <dbReference type="EMBL" id="CAB4147038.1"/>
    </source>
</evidence>